<evidence type="ECO:0000313" key="3">
    <source>
        <dbReference type="Proteomes" id="UP000221165"/>
    </source>
</evidence>
<feature type="compositionally biased region" description="Basic and acidic residues" evidence="1">
    <location>
        <begin position="623"/>
        <end position="634"/>
    </location>
</feature>
<feature type="region of interest" description="Disordered" evidence="1">
    <location>
        <begin position="179"/>
        <end position="698"/>
    </location>
</feature>
<feature type="compositionally biased region" description="Low complexity" evidence="1">
    <location>
        <begin position="793"/>
        <end position="806"/>
    </location>
</feature>
<feature type="compositionally biased region" description="Low complexity" evidence="1">
    <location>
        <begin position="512"/>
        <end position="523"/>
    </location>
</feature>
<feature type="compositionally biased region" description="Basic and acidic residues" evidence="1">
    <location>
        <begin position="542"/>
        <end position="582"/>
    </location>
</feature>
<organism evidence="2 3">
    <name type="scientific">Cystoisospora suis</name>
    <dbReference type="NCBI Taxonomy" id="483139"/>
    <lineage>
        <taxon>Eukaryota</taxon>
        <taxon>Sar</taxon>
        <taxon>Alveolata</taxon>
        <taxon>Apicomplexa</taxon>
        <taxon>Conoidasida</taxon>
        <taxon>Coccidia</taxon>
        <taxon>Eucoccidiorida</taxon>
        <taxon>Eimeriorina</taxon>
        <taxon>Sarcocystidae</taxon>
        <taxon>Cystoisospora</taxon>
    </lineage>
</organism>
<dbReference type="GeneID" id="94431568"/>
<feature type="compositionally biased region" description="Polar residues" evidence="1">
    <location>
        <begin position="1283"/>
        <end position="1302"/>
    </location>
</feature>
<keyword evidence="3" id="KW-1185">Reference proteome</keyword>
<sequence length="1498" mass="167463">MTSSSGMHSSSLSSDQRVRRKEESQKEKEEEEEEEGEGEQETGQEGGRKEEVHGEKTKDGEDEERKNVKQVAVSLYLLKHPSPFFPLAEYSHPLSDQYEEDTLVTPSSSSFPSSSLKERREKKGLSPGKIDLEPKARAGFEEEEEKEDDDLDADILSILEKNGWGSKTPDSRRKMLLSSTSSSFFSSPSPSPSPAALILLPSPRSSSSAPPLSSSSRIETAGTFSSPPHPEFSPSPSSSSTFVSPSSSRDQRKKKAATSSSLSLPREEDPNGKRRRRRREEAEEKEQEKNGDSKRPRSKRVDSTSLRSFPGVASHMKAPASSSSSSFSSSYQNVPFRDSSTNTGGALPALQERREGESSRNLAKRKKKKNGNMAAMGEKKQGEEEEGEGEQQPVKRKRVRYRRSRVGSRRRMSLPPPSREILDATHTKQKDKKRRHVLESLESEVIRKKEDEKDLLYKGKEEEEEKEQVPPSLHRDRQRGSLKQKTPPYRHLLSSLERPPDEGDKEEEANYSSSSSSSLALLDEVVKKMKEKEEETSLSSPLKEEKKSVENPEKRAKTGDEEDQVEKKKEEEMRELMHKKNEEGDDDEEEKKRQRLLHREERRGKEEGKEGRKLGGQEEEEEVQVKEEGEDKRTSSATHPPAVRLSASSLSSSRPASSFSFSFSVYEDDPNVNTPRAAFSSDLPPRHGGRKSPFPLLSHSLLRPSSSSLLPLSRGGLPRVSNDQKKFLLPAVEAALEERGGREFRQDRDFLYLPKYEEKSFTPSTSTFASSSLSSLSTTGQHYDPFLSSSSWLDPPSVSPLSLSRSQLDERRRRRRVPLRAVSPSPFYHSSSSSPYLSFALVFITSSILLYSARQMTQSSSPSLSHFFPGQKGDLLGDIFNSLLLEQRQKQRKRAMKTMRRPPSVNSQTNHHPVEPTKDSKDNSSSSSSLARIPPPLSLSPSSLFPSSSSLLDSNLSPSLLSAFSSSPSPSKPQSSSFSGFFFGEDFSEWTSLGMQGDQERLLRAHLSSGSNRRRRRRAATTSLLTGEGGGDLQEDDARRLLSSTVFPSFFLPKNEALIEADREETPLGEVAEFLKYDLRRLARLPSFLRRFPPEEKYEIREYLDSYTRLLSSSASSPLEELRGTGLKEEEGEEEEGEKKEIFSPEKRGYQFWNRVLQGYGLREYFNTKYRQKMKDLSSSLSSLSSSSSSLSASTVDGMTPSSSSSKKGPFTKSELDHQVERVRAKYHLASIHWYTYKLIQADLVEYLDQLAASAASASSSSSSFPSSDDDSERKGPVGEGDNVSSSSLPLQNKSKSGSAPLPSSDSQVYIQHFGKFAVPAEVSKNMISYLTFQVELLRHKALQAKHFLTILKLHRQLQNSRSSETPANSAAPSPSSSSAASPSLAEKEAEGFFADTKERGRGGIGSKEDDDSFMYLTPSQRNKILLKKKFYQEQMQNSTNLIKVHESIVKSLRKELKMSFFRHGAGLRFTPTTAAGRKDEGGGKGNMRLFEYHALTW</sequence>
<feature type="region of interest" description="Disordered" evidence="1">
    <location>
        <begin position="793"/>
        <end position="814"/>
    </location>
</feature>
<feature type="region of interest" description="Disordered" evidence="1">
    <location>
        <begin position="1118"/>
        <end position="1142"/>
    </location>
</feature>
<feature type="compositionally biased region" description="Low complexity" evidence="1">
    <location>
        <begin position="179"/>
        <end position="216"/>
    </location>
</feature>
<feature type="compositionally biased region" description="Low complexity" evidence="1">
    <location>
        <begin position="234"/>
        <end position="248"/>
    </location>
</feature>
<feature type="region of interest" description="Disordered" evidence="1">
    <location>
        <begin position="98"/>
        <end position="154"/>
    </location>
</feature>
<feature type="region of interest" description="Disordered" evidence="1">
    <location>
        <begin position="890"/>
        <end position="933"/>
    </location>
</feature>
<feature type="region of interest" description="Disordered" evidence="1">
    <location>
        <begin position="1360"/>
        <end position="1383"/>
    </location>
</feature>
<evidence type="ECO:0000313" key="2">
    <source>
        <dbReference type="EMBL" id="PHJ17954.1"/>
    </source>
</evidence>
<reference evidence="2 3" key="1">
    <citation type="journal article" date="2017" name="Int. J. Parasitol.">
        <title>The genome of the protozoan parasite Cystoisospora suis and a reverse vaccinology approach to identify vaccine candidates.</title>
        <authorList>
            <person name="Palmieri N."/>
            <person name="Shrestha A."/>
            <person name="Ruttkowski B."/>
            <person name="Beck T."/>
            <person name="Vogl C."/>
            <person name="Tomley F."/>
            <person name="Blake D.P."/>
            <person name="Joachim A."/>
        </authorList>
    </citation>
    <scope>NUCLEOTIDE SEQUENCE [LARGE SCALE GENOMIC DNA]</scope>
    <source>
        <strain evidence="2 3">Wien I</strain>
    </source>
</reference>
<feature type="compositionally biased region" description="Low complexity" evidence="1">
    <location>
        <begin position="106"/>
        <end position="115"/>
    </location>
</feature>
<dbReference type="RefSeq" id="XP_067919667.1">
    <property type="nucleotide sequence ID" value="XM_068068357.1"/>
</dbReference>
<feature type="compositionally biased region" description="Low complexity" evidence="1">
    <location>
        <begin position="640"/>
        <end position="665"/>
    </location>
</feature>
<feature type="compositionally biased region" description="Basic and acidic residues" evidence="1">
    <location>
        <begin position="524"/>
        <end position="535"/>
    </location>
</feature>
<dbReference type="PANTHER" id="PTHR35711:SF1">
    <property type="entry name" value="ECTODERMAL, ISOFORM F"/>
    <property type="match status" value="1"/>
</dbReference>
<gene>
    <name evidence="2" type="ORF">CSUI_008222</name>
</gene>
<feature type="compositionally biased region" description="Basic and acidic residues" evidence="1">
    <location>
        <begin position="279"/>
        <end position="302"/>
    </location>
</feature>
<feature type="compositionally biased region" description="Basic residues" evidence="1">
    <location>
        <begin position="394"/>
        <end position="412"/>
    </location>
</feature>
<feature type="region of interest" description="Disordered" evidence="1">
    <location>
        <begin position="1259"/>
        <end position="1302"/>
    </location>
</feature>
<name>A0A2C6KNA8_9APIC</name>
<feature type="compositionally biased region" description="Polar residues" evidence="1">
    <location>
        <begin position="1193"/>
        <end position="1207"/>
    </location>
</feature>
<feature type="compositionally biased region" description="Basic and acidic residues" evidence="1">
    <location>
        <begin position="116"/>
        <end position="140"/>
    </location>
</feature>
<feature type="compositionally biased region" description="Basic and acidic residues" evidence="1">
    <location>
        <begin position="16"/>
        <end position="28"/>
    </location>
</feature>
<feature type="region of interest" description="Disordered" evidence="1">
    <location>
        <begin position="1183"/>
        <end position="1213"/>
    </location>
</feature>
<feature type="compositionally biased region" description="Low complexity" evidence="1">
    <location>
        <begin position="1"/>
        <end position="14"/>
    </location>
</feature>
<feature type="compositionally biased region" description="Low complexity" evidence="1">
    <location>
        <begin position="321"/>
        <end position="330"/>
    </location>
</feature>
<feature type="compositionally biased region" description="Basic and acidic residues" evidence="1">
    <location>
        <begin position="46"/>
        <end position="66"/>
    </location>
</feature>
<feature type="compositionally biased region" description="Basic and acidic residues" evidence="1">
    <location>
        <begin position="1120"/>
        <end position="1129"/>
    </location>
</feature>
<dbReference type="EMBL" id="MIGC01004538">
    <property type="protein sequence ID" value="PHJ17954.1"/>
    <property type="molecule type" value="Genomic_DNA"/>
</dbReference>
<proteinExistence type="predicted"/>
<feature type="compositionally biased region" description="Basic and acidic residues" evidence="1">
    <location>
        <begin position="912"/>
        <end position="922"/>
    </location>
</feature>
<accession>A0A2C6KNA8</accession>
<dbReference type="VEuPathDB" id="ToxoDB:CSUI_008222"/>
<evidence type="ECO:0000256" key="1">
    <source>
        <dbReference type="SAM" id="MobiDB-lite"/>
    </source>
</evidence>
<feature type="compositionally biased region" description="Acidic residues" evidence="1">
    <location>
        <begin position="29"/>
        <end position="42"/>
    </location>
</feature>
<feature type="compositionally biased region" description="Basic and acidic residues" evidence="1">
    <location>
        <begin position="597"/>
        <end position="616"/>
    </location>
</feature>
<protein>
    <submittedName>
        <fullName evidence="2">Uncharacterized protein</fullName>
    </submittedName>
</protein>
<dbReference type="Proteomes" id="UP000221165">
    <property type="component" value="Unassembled WGS sequence"/>
</dbReference>
<dbReference type="PANTHER" id="PTHR35711">
    <property type="entry name" value="EXPRESSED PROTEIN"/>
    <property type="match status" value="1"/>
</dbReference>
<feature type="compositionally biased region" description="Low complexity" evidence="1">
    <location>
        <begin position="1363"/>
        <end position="1383"/>
    </location>
</feature>
<feature type="compositionally biased region" description="Low complexity" evidence="1">
    <location>
        <begin position="1183"/>
        <end position="1192"/>
    </location>
</feature>
<feature type="compositionally biased region" description="Basic and acidic residues" evidence="1">
    <location>
        <begin position="444"/>
        <end position="461"/>
    </location>
</feature>
<feature type="region of interest" description="Disordered" evidence="1">
    <location>
        <begin position="1006"/>
        <end position="1034"/>
    </location>
</feature>
<feature type="compositionally biased region" description="Acidic residues" evidence="1">
    <location>
        <begin position="141"/>
        <end position="153"/>
    </location>
</feature>
<comment type="caution">
    <text evidence="2">The sequence shown here is derived from an EMBL/GenBank/DDBJ whole genome shotgun (WGS) entry which is preliminary data.</text>
</comment>
<feature type="region of interest" description="Disordered" evidence="1">
    <location>
        <begin position="1"/>
        <end position="66"/>
    </location>
</feature>
<feature type="compositionally biased region" description="Basic residues" evidence="1">
    <location>
        <begin position="890"/>
        <end position="900"/>
    </location>
</feature>